<dbReference type="Proteomes" id="UP000030854">
    <property type="component" value="Unassembled WGS sequence"/>
</dbReference>
<protein>
    <submittedName>
        <fullName evidence="3">Putative csep0310 effector protein</fullName>
    </submittedName>
</protein>
<dbReference type="EMBL" id="JNVN01001766">
    <property type="protein sequence ID" value="KHJ32871.1"/>
    <property type="molecule type" value="Genomic_DNA"/>
</dbReference>
<accession>A0A0B1P7H2</accession>
<evidence type="ECO:0000313" key="4">
    <source>
        <dbReference type="Proteomes" id="UP000030854"/>
    </source>
</evidence>
<keyword evidence="2" id="KW-1133">Transmembrane helix</keyword>
<evidence type="ECO:0000256" key="2">
    <source>
        <dbReference type="SAM" id="Phobius"/>
    </source>
</evidence>
<proteinExistence type="predicted"/>
<dbReference type="Pfam" id="PF23670">
    <property type="entry name" value="PIGBOS1"/>
    <property type="match status" value="1"/>
</dbReference>
<keyword evidence="4" id="KW-1185">Reference proteome</keyword>
<dbReference type="InterPro" id="IPR036417">
    <property type="entry name" value="TMV-like_coat_sf"/>
</dbReference>
<dbReference type="HOGENOM" id="CLU_2442501_0_0_1"/>
<sequence length="90" mass="10061">MSRRGIIPVLIASSIGIINGIWVFKPALSEQQQMISSIDLRKDPVYVSNNDEETSTSSSSLTQKAQDSTTQLHNESPSIWSKIITKWNKK</sequence>
<dbReference type="GO" id="GO:0005198">
    <property type="term" value="F:structural molecule activity"/>
    <property type="evidence" value="ECO:0007669"/>
    <property type="project" value="InterPro"/>
</dbReference>
<feature type="region of interest" description="Disordered" evidence="1">
    <location>
        <begin position="46"/>
        <end position="75"/>
    </location>
</feature>
<dbReference type="AlphaFoldDB" id="A0A0B1P7H2"/>
<organism evidence="3 4">
    <name type="scientific">Uncinula necator</name>
    <name type="common">Grape powdery mildew</name>
    <dbReference type="NCBI Taxonomy" id="52586"/>
    <lineage>
        <taxon>Eukaryota</taxon>
        <taxon>Fungi</taxon>
        <taxon>Dikarya</taxon>
        <taxon>Ascomycota</taxon>
        <taxon>Pezizomycotina</taxon>
        <taxon>Leotiomycetes</taxon>
        <taxon>Erysiphales</taxon>
        <taxon>Erysiphaceae</taxon>
        <taxon>Erysiphe</taxon>
    </lineage>
</organism>
<comment type="caution">
    <text evidence="3">The sequence shown here is derived from an EMBL/GenBank/DDBJ whole genome shotgun (WGS) entry which is preliminary data.</text>
</comment>
<dbReference type="InterPro" id="IPR057394">
    <property type="entry name" value="PIGBOS1"/>
</dbReference>
<evidence type="ECO:0000313" key="3">
    <source>
        <dbReference type="EMBL" id="KHJ32871.1"/>
    </source>
</evidence>
<keyword evidence="2" id="KW-0472">Membrane</keyword>
<dbReference type="SUPFAM" id="SSF47195">
    <property type="entry name" value="TMV-like viral coat proteins"/>
    <property type="match status" value="1"/>
</dbReference>
<reference evidence="3 4" key="1">
    <citation type="journal article" date="2014" name="BMC Genomics">
        <title>Adaptive genomic structural variation in the grape powdery mildew pathogen, Erysiphe necator.</title>
        <authorList>
            <person name="Jones L."/>
            <person name="Riaz S."/>
            <person name="Morales-Cruz A."/>
            <person name="Amrine K.C."/>
            <person name="McGuire B."/>
            <person name="Gubler W.D."/>
            <person name="Walker M.A."/>
            <person name="Cantu D."/>
        </authorList>
    </citation>
    <scope>NUCLEOTIDE SEQUENCE [LARGE SCALE GENOMIC DNA]</scope>
    <source>
        <strain evidence="4">c</strain>
    </source>
</reference>
<name>A0A0B1P7H2_UNCNE</name>
<feature type="compositionally biased region" description="Polar residues" evidence="1">
    <location>
        <begin position="61"/>
        <end position="75"/>
    </location>
</feature>
<feature type="transmembrane region" description="Helical" evidence="2">
    <location>
        <begin position="6"/>
        <end position="24"/>
    </location>
</feature>
<evidence type="ECO:0000256" key="1">
    <source>
        <dbReference type="SAM" id="MobiDB-lite"/>
    </source>
</evidence>
<gene>
    <name evidence="3" type="ORF">EV44_g0217</name>
</gene>
<keyword evidence="2" id="KW-0812">Transmembrane</keyword>